<evidence type="ECO:0000313" key="2">
    <source>
        <dbReference type="Proteomes" id="UP000037035"/>
    </source>
</evidence>
<name>A0A0L6UL58_9BASI</name>
<dbReference type="EMBL" id="LAVV01010464">
    <property type="protein sequence ID" value="KNZ48997.1"/>
    <property type="molecule type" value="Genomic_DNA"/>
</dbReference>
<sequence>MKSFKVSERGAALNPMYPKMIEKIDTYQKEEWECEMLFITTLLHPTFHLNCLPMWDDILKKKENNDKLLEKTKPTKITPENIFDLFEAPETNEKTKELEFHIKNMDRLQGPRAKDPQIPLTWWKGHYLMNRSD</sequence>
<evidence type="ECO:0008006" key="3">
    <source>
        <dbReference type="Google" id="ProtNLM"/>
    </source>
</evidence>
<keyword evidence="2" id="KW-1185">Reference proteome</keyword>
<evidence type="ECO:0000313" key="1">
    <source>
        <dbReference type="EMBL" id="KNZ48997.1"/>
    </source>
</evidence>
<gene>
    <name evidence="1" type="ORF">VP01_526g5</name>
</gene>
<dbReference type="Proteomes" id="UP000037035">
    <property type="component" value="Unassembled WGS sequence"/>
</dbReference>
<dbReference type="VEuPathDB" id="FungiDB:VP01_526g5"/>
<dbReference type="AlphaFoldDB" id="A0A0L6UL58"/>
<accession>A0A0L6UL58</accession>
<protein>
    <recommendedName>
        <fullName evidence="3">HAT C-terminal dimerisation domain-containing protein</fullName>
    </recommendedName>
</protein>
<proteinExistence type="predicted"/>
<reference evidence="1 2" key="1">
    <citation type="submission" date="2015-08" db="EMBL/GenBank/DDBJ databases">
        <title>Next Generation Sequencing and Analysis of the Genome of Puccinia sorghi L Schw, the Causal Agent of Maize Common Rust.</title>
        <authorList>
            <person name="Rochi L."/>
            <person name="Burguener G."/>
            <person name="Darino M."/>
            <person name="Turjanski A."/>
            <person name="Kreff E."/>
            <person name="Dieguez M.J."/>
            <person name="Sacco F."/>
        </authorList>
    </citation>
    <scope>NUCLEOTIDE SEQUENCE [LARGE SCALE GENOMIC DNA]</scope>
    <source>
        <strain evidence="1 2">RO10H11247</strain>
    </source>
</reference>
<organism evidence="1 2">
    <name type="scientific">Puccinia sorghi</name>
    <dbReference type="NCBI Taxonomy" id="27349"/>
    <lineage>
        <taxon>Eukaryota</taxon>
        <taxon>Fungi</taxon>
        <taxon>Dikarya</taxon>
        <taxon>Basidiomycota</taxon>
        <taxon>Pucciniomycotina</taxon>
        <taxon>Pucciniomycetes</taxon>
        <taxon>Pucciniales</taxon>
        <taxon>Pucciniaceae</taxon>
        <taxon>Puccinia</taxon>
    </lineage>
</organism>
<comment type="caution">
    <text evidence="1">The sequence shown here is derived from an EMBL/GenBank/DDBJ whole genome shotgun (WGS) entry which is preliminary data.</text>
</comment>